<name>A0AAE3WCD5_9RHOB</name>
<keyword evidence="2" id="KW-1185">Reference proteome</keyword>
<reference evidence="1" key="2">
    <citation type="submission" date="2023-02" db="EMBL/GenBank/DDBJ databases">
        <title>'Rhodoalgimonas zhirmunskyi' gen. nov., isolated from a red alga.</title>
        <authorList>
            <person name="Nedashkovskaya O.I."/>
            <person name="Otstavnykh N.Y."/>
            <person name="Bystritskaya E.P."/>
            <person name="Balabanova L.A."/>
            <person name="Isaeva M.P."/>
        </authorList>
    </citation>
    <scope>NUCLEOTIDE SEQUENCE</scope>
    <source>
        <strain evidence="1">KCTC 52189</strain>
    </source>
</reference>
<dbReference type="EMBL" id="JANHAX010000002">
    <property type="protein sequence ID" value="MDQ2089903.1"/>
    <property type="molecule type" value="Genomic_DNA"/>
</dbReference>
<evidence type="ECO:0000313" key="1">
    <source>
        <dbReference type="EMBL" id="MDQ2089903.1"/>
    </source>
</evidence>
<evidence type="ECO:0000313" key="2">
    <source>
        <dbReference type="Proteomes" id="UP001226762"/>
    </source>
</evidence>
<proteinExistence type="predicted"/>
<gene>
    <name evidence="1" type="ORF">NO357_08350</name>
</gene>
<reference evidence="1" key="1">
    <citation type="submission" date="2022-07" db="EMBL/GenBank/DDBJ databases">
        <authorList>
            <person name="Otstavnykh N."/>
            <person name="Isaeva M."/>
            <person name="Bystritskaya E."/>
        </authorList>
    </citation>
    <scope>NUCLEOTIDE SEQUENCE</scope>
    <source>
        <strain evidence="1">KCTC 52189</strain>
    </source>
</reference>
<dbReference type="RefSeq" id="WP_306735172.1">
    <property type="nucleotide sequence ID" value="NZ_JANHAX010000002.1"/>
</dbReference>
<dbReference type="Proteomes" id="UP001226762">
    <property type="component" value="Unassembled WGS sequence"/>
</dbReference>
<comment type="caution">
    <text evidence="1">The sequence shown here is derived from an EMBL/GenBank/DDBJ whole genome shotgun (WGS) entry which is preliminary data.</text>
</comment>
<organism evidence="1 2">
    <name type="scientific">Marimonas arenosa</name>
    <dbReference type="NCBI Taxonomy" id="1795305"/>
    <lineage>
        <taxon>Bacteria</taxon>
        <taxon>Pseudomonadati</taxon>
        <taxon>Pseudomonadota</taxon>
        <taxon>Alphaproteobacteria</taxon>
        <taxon>Rhodobacterales</taxon>
        <taxon>Paracoccaceae</taxon>
        <taxon>Marimonas</taxon>
    </lineage>
</organism>
<accession>A0AAE3WCD5</accession>
<protein>
    <submittedName>
        <fullName evidence="1">Nuclear transport factor 2 family protein</fullName>
    </submittedName>
</protein>
<dbReference type="InterPro" id="IPR032710">
    <property type="entry name" value="NTF2-like_dom_sf"/>
</dbReference>
<dbReference type="AlphaFoldDB" id="A0AAE3WCD5"/>
<sequence length="144" mass="16564">MPAKVFRELGEHLTRALITGDFDLYRQVMSLPVRIEPRHGKPYVMETAADLKQDFELYHEMVKLHGITDIYREVLESEELENGRVAVTCLVHMLRAAGRAIDPFRAVFHMRETPDGWRFLRIQSSLGHINWTLGQGGIEDGSFI</sequence>
<dbReference type="SUPFAM" id="SSF54427">
    <property type="entry name" value="NTF2-like"/>
    <property type="match status" value="1"/>
</dbReference>